<comment type="catalytic activity">
    <reaction evidence="10">
        <text>gamma-L-glutamyl-L-cysteine + glycine + ATP = glutathione + ADP + phosphate + H(+)</text>
        <dbReference type="Rhea" id="RHEA:13557"/>
        <dbReference type="ChEBI" id="CHEBI:15378"/>
        <dbReference type="ChEBI" id="CHEBI:30616"/>
        <dbReference type="ChEBI" id="CHEBI:43474"/>
        <dbReference type="ChEBI" id="CHEBI:57305"/>
        <dbReference type="ChEBI" id="CHEBI:57925"/>
        <dbReference type="ChEBI" id="CHEBI:58173"/>
        <dbReference type="ChEBI" id="CHEBI:456216"/>
        <dbReference type="EC" id="6.3.2.3"/>
    </reaction>
</comment>
<sequence length="505" mass="55628">MAETFSFSRWPPSLPEEQISHLTEIAATYALSHGLTYLPVGQQPRFPAAAIHAPLALFPSPIPRDLFQLAQRLQRTYNVLYARIAMDNDFLDQVMGAVEGVGKVDEFVGQLWSGWKQIRDEGVEETLHLGLFRSDYLLHENADSTLGLKQVEFNTISSSFGTLSERVASLHRYLLSATAYYETSPILAIDNFPPNTTTAGLAAGLAAAHGSYNNQSAWILFVVQAGERNVFDQRWLEYELLEKHSIRVIRQTFDDLATSARLDPQTSALRISRGDGPEVEISTVYFRAGYAPTDYPTPGHYQTRFLLERSSAINCPSIPLQLAGGKKVQQVLAQPGVLERFLGDSSKEDLDAIRGSWMGMWGLDLQDEAQKNETVEPLGVRLARERALELVLKPQREGGGNNVYKEAIPKFLDELPVSERKAWIAMELIVPPNGTANYLIRSGGAAVKTEVVSELGIFGWALFGSGKVVKDAEAGWLVRTKGVDSNEGGVATGYSVLDSIVLVDV</sequence>
<keyword evidence="16" id="KW-1185">Reference proteome</keyword>
<feature type="binding site" evidence="13">
    <location>
        <begin position="287"/>
        <end position="290"/>
    </location>
    <ligand>
        <name>substrate</name>
    </ligand>
</feature>
<dbReference type="VEuPathDB" id="FungiDB:PC9H_010465"/>
<dbReference type="GO" id="GO:0043295">
    <property type="term" value="F:glutathione binding"/>
    <property type="evidence" value="ECO:0007669"/>
    <property type="project" value="UniProtKB-UniRule"/>
</dbReference>
<dbReference type="InterPro" id="IPR005615">
    <property type="entry name" value="Glutathione_synthase"/>
</dbReference>
<dbReference type="EMBL" id="JACETU010000008">
    <property type="protein sequence ID" value="KAF7422309.1"/>
    <property type="molecule type" value="Genomic_DNA"/>
</dbReference>
<evidence type="ECO:0000256" key="6">
    <source>
        <dbReference type="ARBA" id="ARBA00022723"/>
    </source>
</evidence>
<feature type="binding site" evidence="11">
    <location>
        <begin position="393"/>
        <end position="402"/>
    </location>
    <ligand>
        <name>ATP</name>
        <dbReference type="ChEBI" id="CHEBI:30616"/>
    </ligand>
</feature>
<keyword evidence="4 10" id="KW-0436">Ligase</keyword>
<feature type="binding site" evidence="13">
    <location>
        <begin position="490"/>
        <end position="491"/>
    </location>
    <ligand>
        <name>substrate</name>
    </ligand>
</feature>
<feature type="binding site" evidence="12">
    <location>
        <position position="154"/>
    </location>
    <ligand>
        <name>Mg(2+)</name>
        <dbReference type="ChEBI" id="CHEBI:18420"/>
    </ligand>
</feature>
<evidence type="ECO:0000256" key="13">
    <source>
        <dbReference type="PIRSR" id="PIRSR001558-3"/>
    </source>
</evidence>
<dbReference type="SUPFAM" id="SSF56059">
    <property type="entry name" value="Glutathione synthetase ATP-binding domain-like"/>
    <property type="match status" value="1"/>
</dbReference>
<dbReference type="GO" id="GO:0005524">
    <property type="term" value="F:ATP binding"/>
    <property type="evidence" value="ECO:0007669"/>
    <property type="project" value="UniProtKB-UniRule"/>
</dbReference>
<protein>
    <recommendedName>
        <fullName evidence="10">Glutathione synthetase</fullName>
        <shortName evidence="10">GSH-S</shortName>
        <ecNumber evidence="10">6.3.2.3</ecNumber>
    </recommendedName>
</protein>
<comment type="similarity">
    <text evidence="2 10">Belongs to the eukaryotic GSH synthase family.</text>
</comment>
<dbReference type="Pfam" id="PF03199">
    <property type="entry name" value="GSH_synthase"/>
    <property type="match status" value="1"/>
</dbReference>
<dbReference type="GO" id="GO:0004363">
    <property type="term" value="F:glutathione synthase activity"/>
    <property type="evidence" value="ECO:0007669"/>
    <property type="project" value="UniProtKB-UniRule"/>
</dbReference>
<dbReference type="InterPro" id="IPR014049">
    <property type="entry name" value="Glutathione_synthase_N_euk"/>
</dbReference>
<dbReference type="Pfam" id="PF03917">
    <property type="entry name" value="GSH_synth_ATP"/>
    <property type="match status" value="1"/>
</dbReference>
<dbReference type="Gene3D" id="3.30.470.20">
    <property type="entry name" value="ATP-grasp fold, B domain"/>
    <property type="match status" value="1"/>
</dbReference>
<keyword evidence="7 10" id="KW-0547">Nucleotide-binding</keyword>
<feature type="domain" description="Glutathione synthase substrate-binding" evidence="14">
    <location>
        <begin position="218"/>
        <end position="323"/>
    </location>
</feature>
<dbReference type="Gene3D" id="1.10.1080.10">
    <property type="entry name" value="Glutathione Synthetase, Chain A, domain 3"/>
    <property type="match status" value="1"/>
</dbReference>
<evidence type="ECO:0000256" key="2">
    <source>
        <dbReference type="ARBA" id="ARBA00010385"/>
    </source>
</evidence>
<gene>
    <name evidence="15" type="ORF">PC9H_010465</name>
</gene>
<comment type="cofactor">
    <cofactor evidence="10 12">
        <name>Mg(2+)</name>
        <dbReference type="ChEBI" id="CHEBI:18420"/>
    </cofactor>
    <text evidence="10 12">Binds 1 Mg(2+) ion per subunit.</text>
</comment>
<comment type="pathway">
    <text evidence="1 10">Sulfur metabolism; glutathione biosynthesis; glutathione from L-cysteine and L-glutamate: step 2/2.</text>
</comment>
<proteinExistence type="inferred from homology"/>
<dbReference type="Gene3D" id="3.40.50.1760">
    <property type="entry name" value="Glutathione synthase, substrate-binding domain superfamily, eukaryotic"/>
    <property type="match status" value="1"/>
</dbReference>
<evidence type="ECO:0000256" key="11">
    <source>
        <dbReference type="PIRSR" id="PIRSR001558-1"/>
    </source>
</evidence>
<feature type="binding site" evidence="11">
    <location>
        <position position="326"/>
    </location>
    <ligand>
        <name>ATP</name>
        <dbReference type="ChEBI" id="CHEBI:30616"/>
    </ligand>
</feature>
<comment type="caution">
    <text evidence="15">The sequence shown here is derived from an EMBL/GenBank/DDBJ whole genome shotgun (WGS) entry which is preliminary data.</text>
</comment>
<dbReference type="InterPro" id="IPR004887">
    <property type="entry name" value="GSH_synth_subst-bd"/>
</dbReference>
<evidence type="ECO:0000313" key="15">
    <source>
        <dbReference type="EMBL" id="KAF7422309.1"/>
    </source>
</evidence>
<dbReference type="InterPro" id="IPR014709">
    <property type="entry name" value="Glutathione_synthase_C_euk"/>
</dbReference>
<evidence type="ECO:0000256" key="8">
    <source>
        <dbReference type="ARBA" id="ARBA00022840"/>
    </source>
</evidence>
<organism evidence="15 16">
    <name type="scientific">Pleurotus ostreatus</name>
    <name type="common">Oyster mushroom</name>
    <name type="synonym">White-rot fungus</name>
    <dbReference type="NCBI Taxonomy" id="5322"/>
    <lineage>
        <taxon>Eukaryota</taxon>
        <taxon>Fungi</taxon>
        <taxon>Dikarya</taxon>
        <taxon>Basidiomycota</taxon>
        <taxon>Agaricomycotina</taxon>
        <taxon>Agaricomycetes</taxon>
        <taxon>Agaricomycetidae</taxon>
        <taxon>Agaricales</taxon>
        <taxon>Pleurotineae</taxon>
        <taxon>Pleurotaceae</taxon>
        <taxon>Pleurotus</taxon>
    </lineage>
</organism>
<feature type="binding site" evidence="11">
    <location>
        <position position="133"/>
    </location>
    <ligand>
        <name>substrate</name>
    </ligand>
</feature>
<dbReference type="PANTHER" id="PTHR11130">
    <property type="entry name" value="GLUTATHIONE SYNTHETASE"/>
    <property type="match status" value="1"/>
</dbReference>
<dbReference type="GO" id="GO:0000287">
    <property type="term" value="F:magnesium ion binding"/>
    <property type="evidence" value="ECO:0007669"/>
    <property type="project" value="UniProtKB-UniRule"/>
</dbReference>
<evidence type="ECO:0000256" key="9">
    <source>
        <dbReference type="ARBA" id="ARBA00022842"/>
    </source>
</evidence>
<feature type="binding site" evidence="12">
    <location>
        <position position="152"/>
    </location>
    <ligand>
        <name>Mg(2+)</name>
        <dbReference type="ChEBI" id="CHEBI:18420"/>
    </ligand>
</feature>
<dbReference type="SUPFAM" id="SSF52440">
    <property type="entry name" value="PreATP-grasp domain"/>
    <property type="match status" value="1"/>
</dbReference>
<keyword evidence="9 10" id="KW-0460">Magnesium</keyword>
<dbReference type="Gene3D" id="3.30.1490.80">
    <property type="match status" value="1"/>
</dbReference>
<dbReference type="InterPro" id="IPR037013">
    <property type="entry name" value="GSH-S_sub-bd_sf"/>
</dbReference>
<evidence type="ECO:0000256" key="1">
    <source>
        <dbReference type="ARBA" id="ARBA00004965"/>
    </source>
</evidence>
<evidence type="ECO:0000256" key="7">
    <source>
        <dbReference type="ARBA" id="ARBA00022741"/>
    </source>
</evidence>
<dbReference type="PANTHER" id="PTHR11130:SF0">
    <property type="entry name" value="GLUTATHIONE SYNTHETASE"/>
    <property type="match status" value="1"/>
</dbReference>
<feature type="binding site" evidence="11">
    <location>
        <position position="481"/>
    </location>
    <ligand>
        <name>ATP</name>
        <dbReference type="ChEBI" id="CHEBI:30616"/>
    </ligand>
</feature>
<evidence type="ECO:0000259" key="14">
    <source>
        <dbReference type="Pfam" id="PF03199"/>
    </source>
</evidence>
<dbReference type="GO" id="GO:0005829">
    <property type="term" value="C:cytosol"/>
    <property type="evidence" value="ECO:0007669"/>
    <property type="project" value="TreeGrafter"/>
</dbReference>
<feature type="binding site" evidence="11">
    <location>
        <position position="152"/>
    </location>
    <ligand>
        <name>ATP</name>
        <dbReference type="ChEBI" id="CHEBI:30616"/>
    </ligand>
</feature>
<dbReference type="FunFam" id="3.40.50.1760:FF:000001">
    <property type="entry name" value="Glutathione synthetase"/>
    <property type="match status" value="1"/>
</dbReference>
<dbReference type="Gene3D" id="3.30.1490.50">
    <property type="match status" value="1"/>
</dbReference>
<keyword evidence="8 10" id="KW-0067">ATP-binding</keyword>
<feature type="binding site" evidence="11">
    <location>
        <position position="487"/>
    </location>
    <ligand>
        <name>ATP</name>
        <dbReference type="ChEBI" id="CHEBI:30616"/>
    </ligand>
</feature>
<evidence type="ECO:0000256" key="5">
    <source>
        <dbReference type="ARBA" id="ARBA00022684"/>
    </source>
</evidence>
<dbReference type="GeneID" id="59380283"/>
<dbReference type="InterPro" id="IPR014042">
    <property type="entry name" value="Glutathione_synthase_a-hlx"/>
</dbReference>
<feature type="binding site" evidence="11">
    <location>
        <begin position="426"/>
        <end position="429"/>
    </location>
    <ligand>
        <name>ATP</name>
        <dbReference type="ChEBI" id="CHEBI:30616"/>
    </ligand>
</feature>
<dbReference type="RefSeq" id="XP_036627341.1">
    <property type="nucleotide sequence ID" value="XM_036779958.1"/>
</dbReference>
<dbReference type="Proteomes" id="UP000623687">
    <property type="component" value="Unassembled WGS sequence"/>
</dbReference>
<feature type="binding site" evidence="11">
    <location>
        <position position="454"/>
    </location>
    <ligand>
        <name>ATP</name>
        <dbReference type="ChEBI" id="CHEBI:30616"/>
    </ligand>
</feature>
<feature type="binding site" evidence="13">
    <location>
        <begin position="156"/>
        <end position="159"/>
    </location>
    <ligand>
        <name>substrate</name>
    </ligand>
</feature>
<feature type="binding site" evidence="12">
    <location>
        <position position="397"/>
    </location>
    <ligand>
        <name>Mg(2+)</name>
        <dbReference type="ChEBI" id="CHEBI:18420"/>
    </ligand>
</feature>
<keyword evidence="6 10" id="KW-0479">Metal-binding</keyword>
<evidence type="ECO:0000256" key="12">
    <source>
        <dbReference type="PIRSR" id="PIRSR001558-2"/>
    </source>
</evidence>
<dbReference type="OrthoDB" id="2020073at2759"/>
<evidence type="ECO:0000256" key="4">
    <source>
        <dbReference type="ARBA" id="ARBA00022598"/>
    </source>
</evidence>
<dbReference type="EC" id="6.3.2.3" evidence="10"/>
<dbReference type="AlphaFoldDB" id="A0A8H7DNN6"/>
<evidence type="ECO:0000313" key="16">
    <source>
        <dbReference type="Proteomes" id="UP000623687"/>
    </source>
</evidence>
<evidence type="ECO:0000256" key="10">
    <source>
        <dbReference type="PIRNR" id="PIRNR001558"/>
    </source>
</evidence>
<feature type="binding site" evidence="11">
    <location>
        <position position="479"/>
    </location>
    <ligand>
        <name>substrate</name>
    </ligand>
</feature>
<evidence type="ECO:0000256" key="3">
    <source>
        <dbReference type="ARBA" id="ARBA00011738"/>
    </source>
</evidence>
<dbReference type="InterPro" id="IPR016185">
    <property type="entry name" value="PreATP-grasp_dom_sf"/>
</dbReference>
<feature type="binding site" evidence="11">
    <location>
        <position position="233"/>
    </location>
    <ligand>
        <name>substrate</name>
    </ligand>
</feature>
<accession>A0A8H7DNN6</accession>
<comment type="subunit">
    <text evidence="3">Homodimer.</text>
</comment>
<dbReference type="NCBIfam" id="TIGR01986">
    <property type="entry name" value="glut_syn_euk"/>
    <property type="match status" value="1"/>
</dbReference>
<reference evidence="15" key="1">
    <citation type="submission" date="2019-07" db="EMBL/GenBank/DDBJ databases">
        <authorList>
            <person name="Palmer J.M."/>
        </authorList>
    </citation>
    <scope>NUCLEOTIDE SEQUENCE</scope>
    <source>
        <strain evidence="15">PC9</strain>
    </source>
</reference>
<dbReference type="PIRSF" id="PIRSF001558">
    <property type="entry name" value="GSHase"/>
    <property type="match status" value="1"/>
</dbReference>
<dbReference type="UniPathway" id="UPA00142">
    <property type="reaction ID" value="UER00210"/>
</dbReference>
<feature type="binding site" evidence="13">
    <location>
        <begin position="227"/>
        <end position="229"/>
    </location>
    <ligand>
        <name>substrate</name>
    </ligand>
</feature>
<feature type="binding site" evidence="11">
    <location>
        <position position="404"/>
    </location>
    <ligand>
        <name>ATP</name>
        <dbReference type="ChEBI" id="CHEBI:30616"/>
    </ligand>
</feature>
<name>A0A8H7DNN6_PLEOS</name>
<keyword evidence="5 10" id="KW-0317">Glutathione biosynthesis</keyword>